<evidence type="ECO:0000313" key="1">
    <source>
        <dbReference type="EMBL" id="PRZ12673.1"/>
    </source>
</evidence>
<comment type="caution">
    <text evidence="1">The sequence shown here is derived from an EMBL/GenBank/DDBJ whole genome shotgun (WGS) entry which is preliminary data.</text>
</comment>
<accession>A0ABX5ENC7</accession>
<evidence type="ECO:0000313" key="2">
    <source>
        <dbReference type="Proteomes" id="UP000238836"/>
    </source>
</evidence>
<keyword evidence="2" id="KW-1185">Reference proteome</keyword>
<protein>
    <submittedName>
        <fullName evidence="1">Uncharacterized protein</fullName>
    </submittedName>
</protein>
<dbReference type="Proteomes" id="UP000238836">
    <property type="component" value="Unassembled WGS sequence"/>
</dbReference>
<dbReference type="EMBL" id="PVTZ01000012">
    <property type="protein sequence ID" value="PRZ12673.1"/>
    <property type="molecule type" value="Genomic_DNA"/>
</dbReference>
<organism evidence="1 2">
    <name type="scientific">Laceyella sediminis</name>
    <dbReference type="NCBI Taxonomy" id="573074"/>
    <lineage>
        <taxon>Bacteria</taxon>
        <taxon>Bacillati</taxon>
        <taxon>Bacillota</taxon>
        <taxon>Bacilli</taxon>
        <taxon>Bacillales</taxon>
        <taxon>Thermoactinomycetaceae</taxon>
        <taxon>Laceyella</taxon>
    </lineage>
</organism>
<sequence>MNLNSKLTACTIALSMFFFSNVNNSFATVSQHRKTLSLKKD</sequence>
<proteinExistence type="predicted"/>
<reference evidence="1 2" key="1">
    <citation type="submission" date="2018-03" db="EMBL/GenBank/DDBJ databases">
        <title>Genomic Encyclopedia of Archaeal and Bacterial Type Strains, Phase II (KMG-II): from individual species to whole genera.</title>
        <authorList>
            <person name="Goeker M."/>
        </authorList>
    </citation>
    <scope>NUCLEOTIDE SEQUENCE [LARGE SCALE GENOMIC DNA]</scope>
    <source>
        <strain evidence="1 2">RHA1</strain>
    </source>
</reference>
<name>A0ABX5ENC7_9BACL</name>
<gene>
    <name evidence="1" type="ORF">CLV36_11270</name>
</gene>